<dbReference type="InterPro" id="IPR014314">
    <property type="entry name" value="Succ_DH_cytb556"/>
</dbReference>
<feature type="transmembrane region" description="Helical" evidence="10">
    <location>
        <begin position="116"/>
        <end position="136"/>
    </location>
</feature>
<evidence type="ECO:0000313" key="11">
    <source>
        <dbReference type="EMBL" id="CAH1221201.1"/>
    </source>
</evidence>
<dbReference type="NCBIfam" id="TIGR02970">
    <property type="entry name" value="succ_dehyd_cytB"/>
    <property type="match status" value="1"/>
</dbReference>
<dbReference type="EMBL" id="CAKMMW010000020">
    <property type="protein sequence ID" value="CAH1221201.1"/>
    <property type="molecule type" value="Genomic_DNA"/>
</dbReference>
<evidence type="ECO:0000256" key="5">
    <source>
        <dbReference type="ARBA" id="ARBA00022692"/>
    </source>
</evidence>
<dbReference type="PANTHER" id="PTHR41910:SF1">
    <property type="entry name" value="SUCCINATE DEHYDROGENASE HYDROPHOBIC MEMBRANE ANCHOR SUBUNIT"/>
    <property type="match status" value="1"/>
</dbReference>
<keyword evidence="7 10" id="KW-1133">Transmembrane helix</keyword>
<proteinExistence type="inferred from homology"/>
<dbReference type="Proteomes" id="UP000838821">
    <property type="component" value="Unassembled WGS sequence"/>
</dbReference>
<dbReference type="InterPro" id="IPR039023">
    <property type="entry name" value="SdhC_prok"/>
</dbReference>
<accession>A0ABN8GYT2</accession>
<dbReference type="SUPFAM" id="SSF81343">
    <property type="entry name" value="Fumarate reductase respiratory complex transmembrane subunits"/>
    <property type="match status" value="1"/>
</dbReference>
<reference evidence="11" key="1">
    <citation type="submission" date="2022-01" db="EMBL/GenBank/DDBJ databases">
        <authorList>
            <person name="Criscuolo A."/>
        </authorList>
    </citation>
    <scope>NUCLEOTIDE SEQUENCE</scope>
    <source>
        <strain evidence="11">CIP111891</strain>
    </source>
</reference>
<comment type="cofactor">
    <cofactor evidence="1">
        <name>heme</name>
        <dbReference type="ChEBI" id="CHEBI:30413"/>
    </cofactor>
</comment>
<keyword evidence="12" id="KW-1185">Reference proteome</keyword>
<dbReference type="InterPro" id="IPR034804">
    <property type="entry name" value="SQR/QFR_C/D"/>
</dbReference>
<dbReference type="InterPro" id="IPR000701">
    <property type="entry name" value="SuccDH_FuR_B_TM-su"/>
</dbReference>
<sequence>MSEVKITKDHKLIDVDPRISKVDVLRRHSVGMKAWLVHRISGVGLLLYLLAHIGTMGTAMFMGEGAFDGVFRVLFHNPVFLFFDLIILAGVIIHSLNGIRLVLLDMGFFVKRQKELFALICFLAVVIFIWLFTRAFL</sequence>
<evidence type="ECO:0000256" key="4">
    <source>
        <dbReference type="ARBA" id="ARBA00022617"/>
    </source>
</evidence>
<evidence type="ECO:0000256" key="2">
    <source>
        <dbReference type="ARBA" id="ARBA00004370"/>
    </source>
</evidence>
<evidence type="ECO:0000256" key="6">
    <source>
        <dbReference type="ARBA" id="ARBA00022723"/>
    </source>
</evidence>
<protein>
    <recommendedName>
        <fullName evidence="13">Succinate dehydrogenase, cytochrome b556 subunit</fullName>
    </recommendedName>
</protein>
<comment type="caution">
    <text evidence="11">The sequence shown here is derived from an EMBL/GenBank/DDBJ whole genome shotgun (WGS) entry which is preliminary data.</text>
</comment>
<evidence type="ECO:0008006" key="13">
    <source>
        <dbReference type="Google" id="ProtNLM"/>
    </source>
</evidence>
<keyword evidence="8" id="KW-0408">Iron</keyword>
<comment type="similarity">
    <text evidence="3">Belongs to the cytochrome b560 family.</text>
</comment>
<evidence type="ECO:0000256" key="7">
    <source>
        <dbReference type="ARBA" id="ARBA00022989"/>
    </source>
</evidence>
<evidence type="ECO:0000313" key="12">
    <source>
        <dbReference type="Proteomes" id="UP000838821"/>
    </source>
</evidence>
<dbReference type="Pfam" id="PF01127">
    <property type="entry name" value="Sdh_cyt"/>
    <property type="match status" value="1"/>
</dbReference>
<gene>
    <name evidence="11" type="ORF">PAECIP111891_05136</name>
</gene>
<evidence type="ECO:0000256" key="9">
    <source>
        <dbReference type="ARBA" id="ARBA00023136"/>
    </source>
</evidence>
<evidence type="ECO:0000256" key="1">
    <source>
        <dbReference type="ARBA" id="ARBA00001971"/>
    </source>
</evidence>
<dbReference type="Gene3D" id="1.20.1300.10">
    <property type="entry name" value="Fumarate reductase/succinate dehydrogenase, transmembrane subunit"/>
    <property type="match status" value="1"/>
</dbReference>
<evidence type="ECO:0000256" key="8">
    <source>
        <dbReference type="ARBA" id="ARBA00023004"/>
    </source>
</evidence>
<evidence type="ECO:0000256" key="3">
    <source>
        <dbReference type="ARBA" id="ARBA00007244"/>
    </source>
</evidence>
<dbReference type="RefSeq" id="WP_236291250.1">
    <property type="nucleotide sequence ID" value="NZ_CAKMMW010000020.1"/>
</dbReference>
<name>A0ABN8GYT2_9BACL</name>
<comment type="subcellular location">
    <subcellularLocation>
        <location evidence="2">Membrane</location>
    </subcellularLocation>
</comment>
<feature type="transmembrane region" description="Helical" evidence="10">
    <location>
        <begin position="81"/>
        <end position="104"/>
    </location>
</feature>
<keyword evidence="6" id="KW-0479">Metal-binding</keyword>
<organism evidence="11 12">
    <name type="scientific">Paenibacillus allorhizoplanae</name>
    <dbReference type="NCBI Taxonomy" id="2905648"/>
    <lineage>
        <taxon>Bacteria</taxon>
        <taxon>Bacillati</taxon>
        <taxon>Bacillota</taxon>
        <taxon>Bacilli</taxon>
        <taxon>Bacillales</taxon>
        <taxon>Paenibacillaceae</taxon>
        <taxon>Paenibacillus</taxon>
    </lineage>
</organism>
<dbReference type="PANTHER" id="PTHR41910">
    <property type="entry name" value="SUCCINATE DEHYDROGENASE 2 MEMBRANE SUBUNIT SDHC"/>
    <property type="match status" value="1"/>
</dbReference>
<keyword evidence="5 10" id="KW-0812">Transmembrane</keyword>
<evidence type="ECO:0000256" key="10">
    <source>
        <dbReference type="SAM" id="Phobius"/>
    </source>
</evidence>
<keyword evidence="9 10" id="KW-0472">Membrane</keyword>
<keyword evidence="4" id="KW-0349">Heme</keyword>
<feature type="transmembrane region" description="Helical" evidence="10">
    <location>
        <begin position="36"/>
        <end position="61"/>
    </location>
</feature>